<dbReference type="InterPro" id="IPR035985">
    <property type="entry name" value="Ubiquitin-activating_enz"/>
</dbReference>
<proteinExistence type="predicted"/>
<gene>
    <name evidence="4" type="ORF">A1Q2_07328</name>
</gene>
<dbReference type="STRING" id="1220162.K1V316"/>
<dbReference type="InterPro" id="IPR042523">
    <property type="entry name" value="Atg7_N_2"/>
</dbReference>
<dbReference type="Gene3D" id="3.40.140.100">
    <property type="entry name" value="Ubiquitin-like modifier-activating enzyme ATG7 C-terminal domain"/>
    <property type="match status" value="1"/>
</dbReference>
<dbReference type="PANTHER" id="PTHR10953">
    <property type="entry name" value="UBIQUITIN-ACTIVATING ENZYME E1"/>
    <property type="match status" value="1"/>
</dbReference>
<evidence type="ECO:0000313" key="4">
    <source>
        <dbReference type="EMBL" id="EKC98314.1"/>
    </source>
</evidence>
<dbReference type="InterPro" id="IPR000594">
    <property type="entry name" value="ThiF_NAD_FAD-bd"/>
</dbReference>
<dbReference type="HOGENOM" id="CLU_012998_2_1_1"/>
<sequence>MAPLQFQPYISQPTPEFWSAVTSLKLDKLKLDDSSLAIQAWVEEGRSIPNLNKLTGVKEGKSVGVDGSVVLSATAFEPLSERTASHGYHLRGTFKNYNTIEEFRSPEAKKAVFDKVADDILASFDSEEPVFNDFLLLTFADLKKYTFHYWFAFPAVVSKPGWQTAGSFSGVSDIVRLLKSTVADTARRRMRYAAWERNLRTKAPKLLFWGASNTAFHDPSSLPDNPGWVVRSVLYYLNSRHGIQNLRLVGLRQGSDSRAVQISAGPETVPSGHRPQVVGWERDGTVAGYSVLLTTSLADQAVDLNLKLMRWRIMPELDLEKIASSKCLLLGAGTLGCYVARSLMVATGYDLLIPMPGHPIGSGAEQSVQETVAHLEGLIEDHDVVFLLMDSRESRWLPTVIGAARGKVVVNAALGFDSYLVMRHGVPATAGARLGCYFCNDIVAPTDNTRPNVHGDSTSVEAPAERAGSGAASACGGSPLGPVPHQVRGSLAQWNNNLVEGAAYNKCTACSDIAYTDHGMSFLLRAFNESGYLESVTGLDKLYAEAEAALDSVDWEEGSEEDDF</sequence>
<dbReference type="Gene3D" id="3.40.140.70">
    <property type="entry name" value="Ubiquitin-like modifier-activating enzyme ATG7 N-terminal domain"/>
    <property type="match status" value="1"/>
</dbReference>
<dbReference type="FunCoup" id="K1V316">
    <property type="interactions" value="296"/>
</dbReference>
<feature type="domain" description="THIF-type NAD/FAD binding fold" evidence="2">
    <location>
        <begin position="374"/>
        <end position="499"/>
    </location>
</feature>
<feature type="domain" description="Ubiquitin-like modifier-activating enzyme Atg7 N-terminal" evidence="3">
    <location>
        <begin position="4"/>
        <end position="283"/>
    </location>
</feature>
<dbReference type="GO" id="GO:0032446">
    <property type="term" value="P:protein modification by small protein conjugation"/>
    <property type="evidence" value="ECO:0007669"/>
    <property type="project" value="TreeGrafter"/>
</dbReference>
<dbReference type="InterPro" id="IPR042522">
    <property type="entry name" value="Atg7_N_1"/>
</dbReference>
<organism evidence="4 5">
    <name type="scientific">Trichosporon asahii var. asahii (strain CBS 8904)</name>
    <name type="common">Yeast</name>
    <dbReference type="NCBI Taxonomy" id="1220162"/>
    <lineage>
        <taxon>Eukaryota</taxon>
        <taxon>Fungi</taxon>
        <taxon>Dikarya</taxon>
        <taxon>Basidiomycota</taxon>
        <taxon>Agaricomycotina</taxon>
        <taxon>Tremellomycetes</taxon>
        <taxon>Trichosporonales</taxon>
        <taxon>Trichosporonaceae</taxon>
        <taxon>Trichosporon</taxon>
    </lineage>
</organism>
<dbReference type="Pfam" id="PF16420">
    <property type="entry name" value="ATG7_N"/>
    <property type="match status" value="1"/>
</dbReference>
<dbReference type="SUPFAM" id="SSF69572">
    <property type="entry name" value="Activating enzymes of the ubiquitin-like proteins"/>
    <property type="match status" value="1"/>
</dbReference>
<dbReference type="OMA" id="RQIWDAI"/>
<evidence type="ECO:0000256" key="1">
    <source>
        <dbReference type="SAM" id="MobiDB-lite"/>
    </source>
</evidence>
<protein>
    <recommendedName>
        <fullName evidence="6">Ubiquitin-like modifier-activating enzyme ATG7</fullName>
    </recommendedName>
</protein>
<evidence type="ECO:0000259" key="2">
    <source>
        <dbReference type="Pfam" id="PF00899"/>
    </source>
</evidence>
<feature type="compositionally biased region" description="Low complexity" evidence="1">
    <location>
        <begin position="465"/>
        <end position="475"/>
    </location>
</feature>
<dbReference type="PANTHER" id="PTHR10953:SF3">
    <property type="entry name" value="UBIQUITIN-LIKE MODIFIER-ACTIVATING ENZYME ATG7"/>
    <property type="match status" value="1"/>
</dbReference>
<comment type="caution">
    <text evidence="4">The sequence shown here is derived from an EMBL/GenBank/DDBJ whole genome shotgun (WGS) entry which is preliminary data.</text>
</comment>
<dbReference type="GO" id="GO:0019779">
    <property type="term" value="F:Atg8 activating enzyme activity"/>
    <property type="evidence" value="ECO:0007669"/>
    <property type="project" value="TreeGrafter"/>
</dbReference>
<dbReference type="EMBL" id="AMBO01000391">
    <property type="protein sequence ID" value="EKC98314.1"/>
    <property type="molecule type" value="Genomic_DNA"/>
</dbReference>
<evidence type="ECO:0008006" key="6">
    <source>
        <dbReference type="Google" id="ProtNLM"/>
    </source>
</evidence>
<accession>K1V316</accession>
<dbReference type="GO" id="GO:0019778">
    <property type="term" value="F:Atg12 activating enzyme activity"/>
    <property type="evidence" value="ECO:0007669"/>
    <property type="project" value="TreeGrafter"/>
</dbReference>
<dbReference type="AlphaFoldDB" id="K1V316"/>
<dbReference type="GO" id="GO:0034727">
    <property type="term" value="P:piecemeal microautophagy of the nucleus"/>
    <property type="evidence" value="ECO:0007669"/>
    <property type="project" value="TreeGrafter"/>
</dbReference>
<dbReference type="OrthoDB" id="338614at2759"/>
<dbReference type="Gene3D" id="3.40.50.720">
    <property type="entry name" value="NAD(P)-binding Rossmann-like Domain"/>
    <property type="match status" value="2"/>
</dbReference>
<dbReference type="GO" id="GO:0000422">
    <property type="term" value="P:autophagy of mitochondrion"/>
    <property type="evidence" value="ECO:0007669"/>
    <property type="project" value="TreeGrafter"/>
</dbReference>
<dbReference type="InterPro" id="IPR032197">
    <property type="entry name" value="Atg7_N"/>
</dbReference>
<dbReference type="Proteomes" id="UP000006757">
    <property type="component" value="Unassembled WGS sequence"/>
</dbReference>
<reference evidence="4 5" key="1">
    <citation type="journal article" date="2012" name="Eukaryot. Cell">
        <title>Genome sequence of the Trichosporon asahii environmental strain CBS 8904.</title>
        <authorList>
            <person name="Yang R.Y."/>
            <person name="Li H.T."/>
            <person name="Zhu H."/>
            <person name="Zhou G.P."/>
            <person name="Wang M."/>
            <person name="Wang L."/>
        </authorList>
    </citation>
    <scope>NUCLEOTIDE SEQUENCE [LARGE SCALE GENOMIC DNA]</scope>
    <source>
        <strain evidence="4 5">CBS 8904</strain>
    </source>
</reference>
<dbReference type="Pfam" id="PF00899">
    <property type="entry name" value="ThiF"/>
    <property type="match status" value="1"/>
</dbReference>
<dbReference type="eggNOG" id="KOG2337">
    <property type="taxonomic scope" value="Eukaryota"/>
</dbReference>
<dbReference type="InParanoid" id="K1V316"/>
<feature type="region of interest" description="Disordered" evidence="1">
    <location>
        <begin position="449"/>
        <end position="475"/>
    </location>
</feature>
<dbReference type="GO" id="GO:0000045">
    <property type="term" value="P:autophagosome assembly"/>
    <property type="evidence" value="ECO:0007669"/>
    <property type="project" value="TreeGrafter"/>
</dbReference>
<dbReference type="InterPro" id="IPR045886">
    <property type="entry name" value="ThiF/MoeB/HesA"/>
</dbReference>
<feature type="compositionally biased region" description="Polar residues" evidence="1">
    <location>
        <begin position="449"/>
        <end position="460"/>
    </location>
</feature>
<keyword evidence="5" id="KW-1185">Reference proteome</keyword>
<name>K1V316_TRIAC</name>
<dbReference type="GO" id="GO:0006995">
    <property type="term" value="P:cellular response to nitrogen starvation"/>
    <property type="evidence" value="ECO:0007669"/>
    <property type="project" value="TreeGrafter"/>
</dbReference>
<dbReference type="GO" id="GO:0000407">
    <property type="term" value="C:phagophore assembly site"/>
    <property type="evidence" value="ECO:0007669"/>
    <property type="project" value="TreeGrafter"/>
</dbReference>
<evidence type="ECO:0000259" key="3">
    <source>
        <dbReference type="Pfam" id="PF16420"/>
    </source>
</evidence>
<evidence type="ECO:0000313" key="5">
    <source>
        <dbReference type="Proteomes" id="UP000006757"/>
    </source>
</evidence>